<proteinExistence type="inferred from homology"/>
<dbReference type="InterPro" id="IPR001128">
    <property type="entry name" value="Cyt_P450"/>
</dbReference>
<evidence type="ECO:0000256" key="3">
    <source>
        <dbReference type="ARBA" id="ARBA00010617"/>
    </source>
</evidence>
<dbReference type="OrthoDB" id="6692864at2759"/>
<keyword evidence="6 8" id="KW-0408">Iron</keyword>
<dbReference type="InterPro" id="IPR002401">
    <property type="entry name" value="Cyt_P450_E_grp-I"/>
</dbReference>
<keyword evidence="10" id="KW-1185">Reference proteome</keyword>
<evidence type="ECO:0000256" key="5">
    <source>
        <dbReference type="ARBA" id="ARBA00023002"/>
    </source>
</evidence>
<name>A0A4S4N0N8_9APHY</name>
<evidence type="ECO:0000313" key="10">
    <source>
        <dbReference type="Proteomes" id="UP000308730"/>
    </source>
</evidence>
<evidence type="ECO:0008006" key="11">
    <source>
        <dbReference type="Google" id="ProtNLM"/>
    </source>
</evidence>
<keyword evidence="5" id="KW-0560">Oxidoreductase</keyword>
<accession>A0A4S4N0N8</accession>
<evidence type="ECO:0000256" key="8">
    <source>
        <dbReference type="PIRSR" id="PIRSR602401-1"/>
    </source>
</evidence>
<dbReference type="SUPFAM" id="SSF48264">
    <property type="entry name" value="Cytochrome P450"/>
    <property type="match status" value="1"/>
</dbReference>
<comment type="similarity">
    <text evidence="3">Belongs to the cytochrome P450 family.</text>
</comment>
<dbReference type="InterPro" id="IPR036396">
    <property type="entry name" value="Cyt_P450_sf"/>
</dbReference>
<keyword evidence="4 8" id="KW-0479">Metal-binding</keyword>
<dbReference type="Proteomes" id="UP000308730">
    <property type="component" value="Unassembled WGS sequence"/>
</dbReference>
<evidence type="ECO:0000313" key="9">
    <source>
        <dbReference type="EMBL" id="THH32436.1"/>
    </source>
</evidence>
<dbReference type="InterPro" id="IPR050121">
    <property type="entry name" value="Cytochrome_P450_monoxygenase"/>
</dbReference>
<dbReference type="AlphaFoldDB" id="A0A4S4N0N8"/>
<evidence type="ECO:0000256" key="2">
    <source>
        <dbReference type="ARBA" id="ARBA00005179"/>
    </source>
</evidence>
<feature type="binding site" description="axial binding residue" evidence="8">
    <location>
        <position position="484"/>
    </location>
    <ligand>
        <name>heme</name>
        <dbReference type="ChEBI" id="CHEBI:30413"/>
    </ligand>
    <ligandPart>
        <name>Fe</name>
        <dbReference type="ChEBI" id="CHEBI:18248"/>
    </ligandPart>
</feature>
<protein>
    <recommendedName>
        <fullName evidence="11">Cytochrome P450</fullName>
    </recommendedName>
</protein>
<comment type="pathway">
    <text evidence="2">Secondary metabolite biosynthesis.</text>
</comment>
<evidence type="ECO:0000256" key="1">
    <source>
        <dbReference type="ARBA" id="ARBA00001971"/>
    </source>
</evidence>
<dbReference type="GO" id="GO:0004497">
    <property type="term" value="F:monooxygenase activity"/>
    <property type="evidence" value="ECO:0007669"/>
    <property type="project" value="UniProtKB-KW"/>
</dbReference>
<dbReference type="Gene3D" id="1.10.630.10">
    <property type="entry name" value="Cytochrome P450"/>
    <property type="match status" value="1"/>
</dbReference>
<dbReference type="PRINTS" id="PR00385">
    <property type="entry name" value="P450"/>
</dbReference>
<evidence type="ECO:0000256" key="6">
    <source>
        <dbReference type="ARBA" id="ARBA00023004"/>
    </source>
</evidence>
<gene>
    <name evidence="9" type="ORF">EUX98_g1785</name>
</gene>
<comment type="caution">
    <text evidence="9">The sequence shown here is derived from an EMBL/GenBank/DDBJ whole genome shotgun (WGS) entry which is preliminary data.</text>
</comment>
<comment type="cofactor">
    <cofactor evidence="1 8">
        <name>heme</name>
        <dbReference type="ChEBI" id="CHEBI:30413"/>
    </cofactor>
</comment>
<dbReference type="EMBL" id="SGPM01000022">
    <property type="protein sequence ID" value="THH32436.1"/>
    <property type="molecule type" value="Genomic_DNA"/>
</dbReference>
<dbReference type="GO" id="GO:0020037">
    <property type="term" value="F:heme binding"/>
    <property type="evidence" value="ECO:0007669"/>
    <property type="project" value="InterPro"/>
</dbReference>
<dbReference type="PANTHER" id="PTHR24305">
    <property type="entry name" value="CYTOCHROME P450"/>
    <property type="match status" value="1"/>
</dbReference>
<evidence type="ECO:0000256" key="4">
    <source>
        <dbReference type="ARBA" id="ARBA00022723"/>
    </source>
</evidence>
<dbReference type="GO" id="GO:0005506">
    <property type="term" value="F:iron ion binding"/>
    <property type="evidence" value="ECO:0007669"/>
    <property type="project" value="InterPro"/>
</dbReference>
<organism evidence="9 10">
    <name type="scientific">Antrodiella citrinella</name>
    <dbReference type="NCBI Taxonomy" id="2447956"/>
    <lineage>
        <taxon>Eukaryota</taxon>
        <taxon>Fungi</taxon>
        <taxon>Dikarya</taxon>
        <taxon>Basidiomycota</taxon>
        <taxon>Agaricomycotina</taxon>
        <taxon>Agaricomycetes</taxon>
        <taxon>Polyporales</taxon>
        <taxon>Steccherinaceae</taxon>
        <taxon>Antrodiella</taxon>
    </lineage>
</organism>
<keyword evidence="7" id="KW-0503">Monooxygenase</keyword>
<dbReference type="GO" id="GO:0016705">
    <property type="term" value="F:oxidoreductase activity, acting on paired donors, with incorporation or reduction of molecular oxygen"/>
    <property type="evidence" value="ECO:0007669"/>
    <property type="project" value="InterPro"/>
</dbReference>
<dbReference type="Pfam" id="PF00067">
    <property type="entry name" value="p450"/>
    <property type="match status" value="1"/>
</dbReference>
<reference evidence="9 10" key="1">
    <citation type="submission" date="2019-02" db="EMBL/GenBank/DDBJ databases">
        <title>Genome sequencing of the rare red list fungi Antrodiella citrinella (Flaviporus citrinellus).</title>
        <authorList>
            <person name="Buettner E."/>
            <person name="Kellner H."/>
        </authorList>
    </citation>
    <scope>NUCLEOTIDE SEQUENCE [LARGE SCALE GENOMIC DNA]</scope>
    <source>
        <strain evidence="9 10">DSM 108506</strain>
    </source>
</reference>
<keyword evidence="8" id="KW-0349">Heme</keyword>
<dbReference type="PRINTS" id="PR00463">
    <property type="entry name" value="EP450I"/>
</dbReference>
<sequence length="544" mass="61075">MSHLRDALLLDVGLALLTHLVFNRIEPLAPKFVVPLLALPPLIPLILLLEHFSAPTAFCFASGVFHTVFISSVVFYRLSSIHPLARYPGPTLLKLSTFFVYKKNVTGRRHLYIQKLHEKYNSDIVRIGPNELSFRDVASIAPIMGTHGLAKGPSYDGLMARAVIRPVVAWRDKAVHAERRLPWNRALNTSAIKDYEGSLTGRVAQLVDYLLARSGVEVDATEAIKFFSYDFMGDMAFGGLSELMRDGDVHGQTKVVQATKDTNLMRETIPWSTLYFPDGGIALRKAAVTMATDRIKKGNSRRDLFHYLNNEDDAEPTSPPLHIVVAEATLAIVAGSDTTSGTLTNILYLLMQHPQVYKKLQEEVDKFYPQGENAMNCDFHPDMVFMEAVINEALRLYPVVPSGSQRATQRKGMTVLSDYIPPNTSVRIHTWSVHRDPRNFYPSPNDFWPERWIIAEKPSSFMSEEPFIHNANAFIAFSFGPANCVGKNLAMKGMKMVLCHLLQQVNLRFAEGFDPDTWDAHVKDYFMLEVGKLPVIVTPRVSQA</sequence>
<dbReference type="PANTHER" id="PTHR24305:SF187">
    <property type="entry name" value="P450, PUTATIVE (EUROFUNG)-RELATED"/>
    <property type="match status" value="1"/>
</dbReference>
<evidence type="ECO:0000256" key="7">
    <source>
        <dbReference type="ARBA" id="ARBA00023033"/>
    </source>
</evidence>